<evidence type="ECO:0000256" key="3">
    <source>
        <dbReference type="ARBA" id="ARBA00022692"/>
    </source>
</evidence>
<dbReference type="Proteomes" id="UP000645828">
    <property type="component" value="Unassembled WGS sequence"/>
</dbReference>
<dbReference type="InterPro" id="IPR007237">
    <property type="entry name" value="CD20-like"/>
</dbReference>
<dbReference type="PANTHER" id="PTHR23320">
    <property type="entry name" value="MEMBRANE-SPANNING 4-DOMAINS SUBFAMILY A MS4A -RELATED"/>
    <property type="match status" value="1"/>
</dbReference>
<evidence type="ECO:0000256" key="4">
    <source>
        <dbReference type="ARBA" id="ARBA00022989"/>
    </source>
</evidence>
<dbReference type="EMBL" id="CAJHUB010000654">
    <property type="protein sequence ID" value="CAD7670244.1"/>
    <property type="molecule type" value="Genomic_DNA"/>
</dbReference>
<comment type="caution">
    <text evidence="7">The sequence shown here is derived from an EMBL/GenBank/DDBJ whole genome shotgun (WGS) entry which is preliminary data.</text>
</comment>
<organism evidence="7 8">
    <name type="scientific">Nyctereutes procyonoides</name>
    <name type="common">Raccoon dog</name>
    <name type="synonym">Canis procyonoides</name>
    <dbReference type="NCBI Taxonomy" id="34880"/>
    <lineage>
        <taxon>Eukaryota</taxon>
        <taxon>Metazoa</taxon>
        <taxon>Chordata</taxon>
        <taxon>Craniata</taxon>
        <taxon>Vertebrata</taxon>
        <taxon>Euteleostomi</taxon>
        <taxon>Mammalia</taxon>
        <taxon>Eutheria</taxon>
        <taxon>Laurasiatheria</taxon>
        <taxon>Carnivora</taxon>
        <taxon>Caniformia</taxon>
        <taxon>Canidae</taxon>
        <taxon>Nyctereutes</taxon>
    </lineage>
</organism>
<sequence>MPRRHLQIRKETRLLGAIQIMTGLNIHFVGLLWTYLLLSQISAFGKPYLPLSTVTRYPYWSSTCFIFSGIFAIMIEKRRSPFLLSYAIIVNILSACIAVIGLILLSLEIMIYSLSTKAPIWPERSGKMLSEYLFLFTFLELFLTCTVIHWGYKAKYHR</sequence>
<keyword evidence="8" id="KW-1185">Reference proteome</keyword>
<evidence type="ECO:0000256" key="2">
    <source>
        <dbReference type="ARBA" id="ARBA00009565"/>
    </source>
</evidence>
<feature type="transmembrane region" description="Helical" evidence="6">
    <location>
        <begin position="132"/>
        <end position="152"/>
    </location>
</feature>
<evidence type="ECO:0000313" key="8">
    <source>
        <dbReference type="Proteomes" id="UP000645828"/>
    </source>
</evidence>
<gene>
    <name evidence="7" type="ORF">NYPRO_LOCUS3039</name>
</gene>
<feature type="transmembrane region" description="Helical" evidence="6">
    <location>
        <begin position="12"/>
        <end position="37"/>
    </location>
</feature>
<keyword evidence="4 6" id="KW-1133">Transmembrane helix</keyword>
<evidence type="ECO:0000256" key="1">
    <source>
        <dbReference type="ARBA" id="ARBA00004141"/>
    </source>
</evidence>
<dbReference type="GO" id="GO:0007166">
    <property type="term" value="P:cell surface receptor signaling pathway"/>
    <property type="evidence" value="ECO:0007669"/>
    <property type="project" value="TreeGrafter"/>
</dbReference>
<feature type="transmembrane region" description="Helical" evidence="6">
    <location>
        <begin position="82"/>
        <end position="112"/>
    </location>
</feature>
<reference evidence="7" key="1">
    <citation type="submission" date="2020-12" db="EMBL/GenBank/DDBJ databases">
        <authorList>
            <consortium name="Molecular Ecology Group"/>
        </authorList>
    </citation>
    <scope>NUCLEOTIDE SEQUENCE</scope>
    <source>
        <strain evidence="7">TBG_1078</strain>
    </source>
</reference>
<protein>
    <submittedName>
        <fullName evidence="7">(raccoon dog) hypothetical protein</fullName>
    </submittedName>
</protein>
<dbReference type="GO" id="GO:0005886">
    <property type="term" value="C:plasma membrane"/>
    <property type="evidence" value="ECO:0007669"/>
    <property type="project" value="TreeGrafter"/>
</dbReference>
<comment type="similarity">
    <text evidence="2">Belongs to the MS4A family.</text>
</comment>
<dbReference type="AlphaFoldDB" id="A0A811Y3R1"/>
<proteinExistence type="inferred from homology"/>
<keyword evidence="5 6" id="KW-0472">Membrane</keyword>
<evidence type="ECO:0000256" key="5">
    <source>
        <dbReference type="ARBA" id="ARBA00023136"/>
    </source>
</evidence>
<dbReference type="PANTHER" id="PTHR23320:SF121">
    <property type="entry name" value="MEMBRANE-SPANNING 4-DOMAINS, SUBFAMILY A, MEMBER 19"/>
    <property type="match status" value="1"/>
</dbReference>
<dbReference type="Pfam" id="PF04103">
    <property type="entry name" value="CD20"/>
    <property type="match status" value="1"/>
</dbReference>
<feature type="transmembrane region" description="Helical" evidence="6">
    <location>
        <begin position="57"/>
        <end position="75"/>
    </location>
</feature>
<dbReference type="InterPro" id="IPR030417">
    <property type="entry name" value="MS4A"/>
</dbReference>
<name>A0A811Y3R1_NYCPR</name>
<accession>A0A811Y3R1</accession>
<evidence type="ECO:0000313" key="7">
    <source>
        <dbReference type="EMBL" id="CAD7670244.1"/>
    </source>
</evidence>
<keyword evidence="3 6" id="KW-0812">Transmembrane</keyword>
<evidence type="ECO:0000256" key="6">
    <source>
        <dbReference type="SAM" id="Phobius"/>
    </source>
</evidence>
<comment type="subcellular location">
    <subcellularLocation>
        <location evidence="1">Membrane</location>
        <topology evidence="1">Multi-pass membrane protein</topology>
    </subcellularLocation>
</comment>